<sequence>MINKIEKYIQKIVELEQFIANLFLLFIMFIITLDVLGRNLWNKPITGTVELTELGSALLVFFALAMTHRKDEHIGIDFLVDRFPLPLRHFMIGVVEIIIAIVLFLMARHVFDNGLRMMERNATTTDLALPMYPFLFVVMFTLAIFALTAIFKAIYRFRRAVRKS</sequence>
<proteinExistence type="inferred from homology"/>
<evidence type="ECO:0000256" key="3">
    <source>
        <dbReference type="ARBA" id="ARBA00022475"/>
    </source>
</evidence>
<keyword evidence="7 9" id="KW-0472">Membrane</keyword>
<evidence type="ECO:0000256" key="1">
    <source>
        <dbReference type="ARBA" id="ARBA00004429"/>
    </source>
</evidence>
<evidence type="ECO:0000256" key="6">
    <source>
        <dbReference type="ARBA" id="ARBA00022989"/>
    </source>
</evidence>
<comment type="similarity">
    <text evidence="8">Belongs to the TRAP transporter small permease family.</text>
</comment>
<dbReference type="Proteomes" id="UP001596143">
    <property type="component" value="Unassembled WGS sequence"/>
</dbReference>
<evidence type="ECO:0000259" key="10">
    <source>
        <dbReference type="Pfam" id="PF04290"/>
    </source>
</evidence>
<gene>
    <name evidence="11" type="ORF">ACFPTR_12385</name>
</gene>
<evidence type="ECO:0000313" key="12">
    <source>
        <dbReference type="Proteomes" id="UP001596143"/>
    </source>
</evidence>
<keyword evidence="4" id="KW-0997">Cell inner membrane</keyword>
<feature type="transmembrane region" description="Helical" evidence="9">
    <location>
        <begin position="12"/>
        <end position="33"/>
    </location>
</feature>
<feature type="transmembrane region" description="Helical" evidence="9">
    <location>
        <begin position="87"/>
        <end position="111"/>
    </location>
</feature>
<dbReference type="PANTHER" id="PTHR35011">
    <property type="entry name" value="2,3-DIKETO-L-GULONATE TRAP TRANSPORTER SMALL PERMEASE PROTEIN YIAM"/>
    <property type="match status" value="1"/>
</dbReference>
<reference evidence="12" key="1">
    <citation type="journal article" date="2019" name="Int. J. Syst. Evol. Microbiol.">
        <title>The Global Catalogue of Microorganisms (GCM) 10K type strain sequencing project: providing services to taxonomists for standard genome sequencing and annotation.</title>
        <authorList>
            <consortium name="The Broad Institute Genomics Platform"/>
            <consortium name="The Broad Institute Genome Sequencing Center for Infectious Disease"/>
            <person name="Wu L."/>
            <person name="Ma J."/>
        </authorList>
    </citation>
    <scope>NUCLEOTIDE SEQUENCE [LARGE SCALE GENOMIC DNA]</scope>
    <source>
        <strain evidence="12">CGMCC 1.15790</strain>
    </source>
</reference>
<dbReference type="EMBL" id="JBHSPF010000065">
    <property type="protein sequence ID" value="MFC5629649.1"/>
    <property type="molecule type" value="Genomic_DNA"/>
</dbReference>
<keyword evidence="6 9" id="KW-1133">Transmembrane helix</keyword>
<keyword evidence="12" id="KW-1185">Reference proteome</keyword>
<dbReference type="InterPro" id="IPR007387">
    <property type="entry name" value="TRAP_DctQ"/>
</dbReference>
<evidence type="ECO:0000256" key="8">
    <source>
        <dbReference type="ARBA" id="ARBA00038436"/>
    </source>
</evidence>
<comment type="subcellular location">
    <subcellularLocation>
        <location evidence="1">Cell inner membrane</location>
        <topology evidence="1">Multi-pass membrane protein</topology>
    </subcellularLocation>
</comment>
<evidence type="ECO:0000256" key="5">
    <source>
        <dbReference type="ARBA" id="ARBA00022692"/>
    </source>
</evidence>
<keyword evidence="5 9" id="KW-0812">Transmembrane</keyword>
<dbReference type="RefSeq" id="WP_270896997.1">
    <property type="nucleotide sequence ID" value="NZ_JBHSPF010000065.1"/>
</dbReference>
<name>A0ABW0UBE2_9BACI</name>
<dbReference type="InterPro" id="IPR055348">
    <property type="entry name" value="DctQ"/>
</dbReference>
<evidence type="ECO:0000256" key="7">
    <source>
        <dbReference type="ARBA" id="ARBA00023136"/>
    </source>
</evidence>
<protein>
    <submittedName>
        <fullName evidence="11">TRAP transporter small permease</fullName>
    </submittedName>
</protein>
<dbReference type="Pfam" id="PF04290">
    <property type="entry name" value="DctQ"/>
    <property type="match status" value="1"/>
</dbReference>
<evidence type="ECO:0000256" key="4">
    <source>
        <dbReference type="ARBA" id="ARBA00022519"/>
    </source>
</evidence>
<evidence type="ECO:0000256" key="9">
    <source>
        <dbReference type="SAM" id="Phobius"/>
    </source>
</evidence>
<feature type="domain" description="Tripartite ATP-independent periplasmic transporters DctQ component" evidence="10">
    <location>
        <begin position="27"/>
        <end position="158"/>
    </location>
</feature>
<evidence type="ECO:0000313" key="11">
    <source>
        <dbReference type="EMBL" id="MFC5629649.1"/>
    </source>
</evidence>
<comment type="caution">
    <text evidence="11">The sequence shown here is derived from an EMBL/GenBank/DDBJ whole genome shotgun (WGS) entry which is preliminary data.</text>
</comment>
<feature type="transmembrane region" description="Helical" evidence="9">
    <location>
        <begin position="45"/>
        <end position="66"/>
    </location>
</feature>
<keyword evidence="2" id="KW-0813">Transport</keyword>
<accession>A0ABW0UBE2</accession>
<organism evidence="11 12">
    <name type="scientific">Aliibacillus thermotolerans</name>
    <dbReference type="NCBI Taxonomy" id="1834418"/>
    <lineage>
        <taxon>Bacteria</taxon>
        <taxon>Bacillati</taxon>
        <taxon>Bacillota</taxon>
        <taxon>Bacilli</taxon>
        <taxon>Bacillales</taxon>
        <taxon>Bacillaceae</taxon>
        <taxon>Aliibacillus</taxon>
    </lineage>
</organism>
<keyword evidence="3" id="KW-1003">Cell membrane</keyword>
<evidence type="ECO:0000256" key="2">
    <source>
        <dbReference type="ARBA" id="ARBA00022448"/>
    </source>
</evidence>
<feature type="transmembrane region" description="Helical" evidence="9">
    <location>
        <begin position="131"/>
        <end position="155"/>
    </location>
</feature>